<comment type="caution">
    <text evidence="3">Lacks conserved residue(s) required for the propagation of feature annotation.</text>
</comment>
<dbReference type="PROSITE" id="PS01180">
    <property type="entry name" value="CUB"/>
    <property type="match status" value="1"/>
</dbReference>
<dbReference type="InterPro" id="IPR000859">
    <property type="entry name" value="CUB_dom"/>
</dbReference>
<gene>
    <name evidence="5" type="ORF">L9F63_010217</name>
</gene>
<dbReference type="PANTHER" id="PTHR24251">
    <property type="entry name" value="OVOCHYMASE-RELATED"/>
    <property type="match status" value="1"/>
</dbReference>
<dbReference type="SUPFAM" id="SSF49854">
    <property type="entry name" value="Spermadhesin, CUB domain"/>
    <property type="match status" value="2"/>
</dbReference>
<protein>
    <recommendedName>
        <fullName evidence="4">CUB domain-containing protein</fullName>
    </recommendedName>
</protein>
<dbReference type="InterPro" id="IPR035914">
    <property type="entry name" value="Sperma_CUB_dom_sf"/>
</dbReference>
<reference evidence="5" key="2">
    <citation type="submission" date="2023-05" db="EMBL/GenBank/DDBJ databases">
        <authorList>
            <person name="Fouks B."/>
        </authorList>
    </citation>
    <scope>NUCLEOTIDE SEQUENCE</scope>
    <source>
        <strain evidence="5">Stay&amp;Tobe</strain>
        <tissue evidence="5">Testes</tissue>
    </source>
</reference>
<keyword evidence="6" id="KW-1185">Reference proteome</keyword>
<evidence type="ECO:0000313" key="6">
    <source>
        <dbReference type="Proteomes" id="UP001233999"/>
    </source>
</evidence>
<evidence type="ECO:0000256" key="3">
    <source>
        <dbReference type="PROSITE-ProRule" id="PRU00059"/>
    </source>
</evidence>
<organism evidence="5 6">
    <name type="scientific">Diploptera punctata</name>
    <name type="common">Pacific beetle cockroach</name>
    <dbReference type="NCBI Taxonomy" id="6984"/>
    <lineage>
        <taxon>Eukaryota</taxon>
        <taxon>Metazoa</taxon>
        <taxon>Ecdysozoa</taxon>
        <taxon>Arthropoda</taxon>
        <taxon>Hexapoda</taxon>
        <taxon>Insecta</taxon>
        <taxon>Pterygota</taxon>
        <taxon>Neoptera</taxon>
        <taxon>Polyneoptera</taxon>
        <taxon>Dictyoptera</taxon>
        <taxon>Blattodea</taxon>
        <taxon>Blaberoidea</taxon>
        <taxon>Blaberidae</taxon>
        <taxon>Diplopterinae</taxon>
        <taxon>Diploptera</taxon>
    </lineage>
</organism>
<name>A0AAD8AKE1_DIPPU</name>
<dbReference type="Gene3D" id="2.60.120.290">
    <property type="entry name" value="Spermadhesin, CUB domain"/>
    <property type="match status" value="1"/>
</dbReference>
<feature type="domain" description="CUB" evidence="4">
    <location>
        <begin position="167"/>
        <end position="238"/>
    </location>
</feature>
<keyword evidence="2" id="KW-1015">Disulfide bond</keyword>
<keyword evidence="1" id="KW-0677">Repeat</keyword>
<dbReference type="AlphaFoldDB" id="A0AAD8AKE1"/>
<accession>A0AAD8AKE1</accession>
<sequence>FLDMSTSQNLDVVFVSDGLYTGRGFRIYYQHLPCNRRVQAVPICGVTTGKQYFTFSKSEYEDQDTCTYNILQNNTNACGIQWTFSMFELLCGQEYLLIGSRQYCGALTGYFGSEEFQNGKLAIVYRSSGSSNKQKGNFVIRGQQIKDCGTLDVSKVPAQRKISRSDCNIQLSDVEGFASSPRESTMCAYVIHPKPGRCSLEMRFGEFNISSDSQDCTVDYLEIQEHKYCNSQLENRII</sequence>
<feature type="non-terminal residue" evidence="5">
    <location>
        <position position="238"/>
    </location>
</feature>
<reference evidence="5" key="1">
    <citation type="journal article" date="2023" name="IScience">
        <title>Live-bearing cockroach genome reveals convergent evolutionary mechanisms linked to viviparity in insects and beyond.</title>
        <authorList>
            <person name="Fouks B."/>
            <person name="Harrison M.C."/>
            <person name="Mikhailova A.A."/>
            <person name="Marchal E."/>
            <person name="English S."/>
            <person name="Carruthers M."/>
            <person name="Jennings E.C."/>
            <person name="Chiamaka E.L."/>
            <person name="Frigard R.A."/>
            <person name="Pippel M."/>
            <person name="Attardo G.M."/>
            <person name="Benoit J.B."/>
            <person name="Bornberg-Bauer E."/>
            <person name="Tobe S.S."/>
        </authorList>
    </citation>
    <scope>NUCLEOTIDE SEQUENCE</scope>
    <source>
        <strain evidence="5">Stay&amp;Tobe</strain>
    </source>
</reference>
<evidence type="ECO:0000259" key="4">
    <source>
        <dbReference type="PROSITE" id="PS01180"/>
    </source>
</evidence>
<dbReference type="EMBL" id="JASPKZ010000819">
    <property type="protein sequence ID" value="KAJ9599303.1"/>
    <property type="molecule type" value="Genomic_DNA"/>
</dbReference>
<evidence type="ECO:0000256" key="2">
    <source>
        <dbReference type="ARBA" id="ARBA00023157"/>
    </source>
</evidence>
<dbReference type="Pfam" id="PF00431">
    <property type="entry name" value="CUB"/>
    <property type="match status" value="1"/>
</dbReference>
<evidence type="ECO:0000256" key="1">
    <source>
        <dbReference type="ARBA" id="ARBA00022737"/>
    </source>
</evidence>
<evidence type="ECO:0000313" key="5">
    <source>
        <dbReference type="EMBL" id="KAJ9599303.1"/>
    </source>
</evidence>
<proteinExistence type="predicted"/>
<dbReference type="Proteomes" id="UP001233999">
    <property type="component" value="Unassembled WGS sequence"/>
</dbReference>
<feature type="non-terminal residue" evidence="5">
    <location>
        <position position="1"/>
    </location>
</feature>
<comment type="caution">
    <text evidence="5">The sequence shown here is derived from an EMBL/GenBank/DDBJ whole genome shotgun (WGS) entry which is preliminary data.</text>
</comment>